<evidence type="ECO:0000256" key="1">
    <source>
        <dbReference type="SAM" id="MobiDB-lite"/>
    </source>
</evidence>
<feature type="region of interest" description="Disordered" evidence="1">
    <location>
        <begin position="1"/>
        <end position="23"/>
    </location>
</feature>
<accession>A0A6A5DP44</accession>
<gene>
    <name evidence="2" type="ORF">PFLUV_G00254980</name>
</gene>
<evidence type="ECO:0000313" key="3">
    <source>
        <dbReference type="Proteomes" id="UP000465112"/>
    </source>
</evidence>
<name>A0A6A5DP44_PERFL</name>
<organism evidence="2 3">
    <name type="scientific">Perca fluviatilis</name>
    <name type="common">European perch</name>
    <dbReference type="NCBI Taxonomy" id="8168"/>
    <lineage>
        <taxon>Eukaryota</taxon>
        <taxon>Metazoa</taxon>
        <taxon>Chordata</taxon>
        <taxon>Craniata</taxon>
        <taxon>Vertebrata</taxon>
        <taxon>Euteleostomi</taxon>
        <taxon>Actinopterygii</taxon>
        <taxon>Neopterygii</taxon>
        <taxon>Teleostei</taxon>
        <taxon>Neoteleostei</taxon>
        <taxon>Acanthomorphata</taxon>
        <taxon>Eupercaria</taxon>
        <taxon>Perciformes</taxon>
        <taxon>Percoidei</taxon>
        <taxon>Percidae</taxon>
        <taxon>Percinae</taxon>
        <taxon>Perca</taxon>
    </lineage>
</organism>
<proteinExistence type="predicted"/>
<evidence type="ECO:0000313" key="2">
    <source>
        <dbReference type="EMBL" id="KAF1372921.1"/>
    </source>
</evidence>
<feature type="compositionally biased region" description="Basic and acidic residues" evidence="1">
    <location>
        <begin position="58"/>
        <end position="75"/>
    </location>
</feature>
<reference evidence="2 3" key="1">
    <citation type="submission" date="2019-06" db="EMBL/GenBank/DDBJ databases">
        <title>A chromosome-scale genome assembly of the European perch, Perca fluviatilis.</title>
        <authorList>
            <person name="Roques C."/>
            <person name="Zahm M."/>
            <person name="Cabau C."/>
            <person name="Klopp C."/>
            <person name="Bouchez O."/>
            <person name="Donnadieu C."/>
            <person name="Kuhl H."/>
            <person name="Gislard M."/>
            <person name="Guendouz S."/>
            <person name="Journot L."/>
            <person name="Haffray P."/>
            <person name="Bestin A."/>
            <person name="Morvezen R."/>
            <person name="Feron R."/>
            <person name="Wen M."/>
            <person name="Jouanno E."/>
            <person name="Herpin A."/>
            <person name="Schartl M."/>
            <person name="Postlethwait J."/>
            <person name="Schaerlinger B."/>
            <person name="Chardard D."/>
            <person name="Lecocq T."/>
            <person name="Poncet C."/>
            <person name="Jaffrelo L."/>
            <person name="Lampietro C."/>
            <person name="Guiguen Y."/>
        </authorList>
    </citation>
    <scope>NUCLEOTIDE SEQUENCE [LARGE SCALE GENOMIC DNA]</scope>
    <source>
        <tissue evidence="2">Blood</tissue>
    </source>
</reference>
<dbReference type="Proteomes" id="UP000465112">
    <property type="component" value="Chromosome 22"/>
</dbReference>
<sequence>MSSIHLSPLAPVRHGGGMRRMRPPSRGCCYLPLPAPLPSGRQQDEGFVMHQMPHRLDVARNRSGGDENEWPRERPQTWGRFPTTTRTVLVIRGKCLRRPNVVLQAHS</sequence>
<dbReference type="EMBL" id="VHII01000022">
    <property type="protein sequence ID" value="KAF1372921.1"/>
    <property type="molecule type" value="Genomic_DNA"/>
</dbReference>
<dbReference type="AlphaFoldDB" id="A0A6A5DP44"/>
<comment type="caution">
    <text evidence="2">The sequence shown here is derived from an EMBL/GenBank/DDBJ whole genome shotgun (WGS) entry which is preliminary data.</text>
</comment>
<feature type="region of interest" description="Disordered" evidence="1">
    <location>
        <begin position="58"/>
        <end position="81"/>
    </location>
</feature>
<keyword evidence="3" id="KW-1185">Reference proteome</keyword>
<protein>
    <submittedName>
        <fullName evidence="2">Uncharacterized protein</fullName>
    </submittedName>
</protein>